<dbReference type="EMBL" id="CABITT030000006">
    <property type="protein sequence ID" value="VVB07087.1"/>
    <property type="molecule type" value="Genomic_DNA"/>
</dbReference>
<name>A0A565C0F7_9BRAS</name>
<feature type="compositionally biased region" description="Basic and acidic residues" evidence="1">
    <location>
        <begin position="1"/>
        <end position="16"/>
    </location>
</feature>
<gene>
    <name evidence="2" type="ORF">ANE_LOCUS17531</name>
</gene>
<feature type="region of interest" description="Disordered" evidence="1">
    <location>
        <begin position="75"/>
        <end position="116"/>
    </location>
</feature>
<reference evidence="2" key="1">
    <citation type="submission" date="2019-07" db="EMBL/GenBank/DDBJ databases">
        <authorList>
            <person name="Dittberner H."/>
        </authorList>
    </citation>
    <scope>NUCLEOTIDE SEQUENCE [LARGE SCALE GENOMIC DNA]</scope>
</reference>
<keyword evidence="3" id="KW-1185">Reference proteome</keyword>
<dbReference type="InterPro" id="IPR013730">
    <property type="entry name" value="Fyv7/TAP26"/>
</dbReference>
<evidence type="ECO:0008006" key="4">
    <source>
        <dbReference type="Google" id="ProtNLM"/>
    </source>
</evidence>
<sequence>MKKFSQRDEHETDKTNSSKSTETNRKKNMKRLGGGGLSLQTFANLKSENGRYNPALIKKKKEFYKNAKYVSKFRKSVKQHSLYDKNGTGESSKENGDGDDKEKVKSNKRISMEEVCMQKREEMEKVRKEREVTIKAKKEAKEEAEARRKVTRGNMMRKTRHGQPVMKYRIEHLLESIKKSAGNDGSRTA</sequence>
<organism evidence="2 3">
    <name type="scientific">Arabis nemorensis</name>
    <dbReference type="NCBI Taxonomy" id="586526"/>
    <lineage>
        <taxon>Eukaryota</taxon>
        <taxon>Viridiplantae</taxon>
        <taxon>Streptophyta</taxon>
        <taxon>Embryophyta</taxon>
        <taxon>Tracheophyta</taxon>
        <taxon>Spermatophyta</taxon>
        <taxon>Magnoliopsida</taxon>
        <taxon>eudicotyledons</taxon>
        <taxon>Gunneridae</taxon>
        <taxon>Pentapetalae</taxon>
        <taxon>rosids</taxon>
        <taxon>malvids</taxon>
        <taxon>Brassicales</taxon>
        <taxon>Brassicaceae</taxon>
        <taxon>Arabideae</taxon>
        <taxon>Arabis</taxon>
    </lineage>
</organism>
<dbReference type="OrthoDB" id="1928808at2759"/>
<feature type="region of interest" description="Disordered" evidence="1">
    <location>
        <begin position="136"/>
        <end position="166"/>
    </location>
</feature>
<feature type="compositionally biased region" description="Basic and acidic residues" evidence="1">
    <location>
        <begin position="91"/>
        <end position="116"/>
    </location>
</feature>
<protein>
    <recommendedName>
        <fullName evidence="4">rRNA-processing protein FYV7</fullName>
    </recommendedName>
</protein>
<feature type="compositionally biased region" description="Basic residues" evidence="1">
    <location>
        <begin position="149"/>
        <end position="161"/>
    </location>
</feature>
<dbReference type="PANTHER" id="PTHR15657">
    <property type="entry name" value="THYROID TRANSCRIPTION FACTOR 1-ASSOCIATED PROTEIN 26"/>
    <property type="match status" value="1"/>
</dbReference>
<feature type="region of interest" description="Disordered" evidence="1">
    <location>
        <begin position="1"/>
        <end position="38"/>
    </location>
</feature>
<feature type="compositionally biased region" description="Basic and acidic residues" evidence="1">
    <location>
        <begin position="136"/>
        <end position="148"/>
    </location>
</feature>
<dbReference type="Pfam" id="PF08524">
    <property type="entry name" value="rRNA_processing"/>
    <property type="match status" value="1"/>
</dbReference>
<dbReference type="AlphaFoldDB" id="A0A565C0F7"/>
<evidence type="ECO:0000313" key="2">
    <source>
        <dbReference type="EMBL" id="VVB07087.1"/>
    </source>
</evidence>
<accession>A0A565C0F7</accession>
<evidence type="ECO:0000256" key="1">
    <source>
        <dbReference type="SAM" id="MobiDB-lite"/>
    </source>
</evidence>
<dbReference type="GO" id="GO:0005634">
    <property type="term" value="C:nucleus"/>
    <property type="evidence" value="ECO:0007669"/>
    <property type="project" value="TreeGrafter"/>
</dbReference>
<comment type="caution">
    <text evidence="2">The sequence shown here is derived from an EMBL/GenBank/DDBJ whole genome shotgun (WGS) entry which is preliminary data.</text>
</comment>
<dbReference type="Proteomes" id="UP000489600">
    <property type="component" value="Unassembled WGS sequence"/>
</dbReference>
<dbReference type="PANTHER" id="PTHR15657:SF1">
    <property type="entry name" value="THYROID TRANSCRIPTION FACTOR 1-ASSOCIATED PROTEIN 26"/>
    <property type="match status" value="1"/>
</dbReference>
<proteinExistence type="predicted"/>
<evidence type="ECO:0000313" key="3">
    <source>
        <dbReference type="Proteomes" id="UP000489600"/>
    </source>
</evidence>